<dbReference type="GO" id="GO:0003677">
    <property type="term" value="F:DNA binding"/>
    <property type="evidence" value="ECO:0007669"/>
    <property type="project" value="UniProtKB-KW"/>
</dbReference>
<dbReference type="Gene3D" id="3.30.730.10">
    <property type="entry name" value="AP2/ERF domain"/>
    <property type="match status" value="1"/>
</dbReference>
<dbReference type="CDD" id="cd00018">
    <property type="entry name" value="AP2"/>
    <property type="match status" value="1"/>
</dbReference>
<keyword evidence="2" id="KW-0805">Transcription regulation</keyword>
<dbReference type="SMART" id="SM00380">
    <property type="entry name" value="AP2"/>
    <property type="match status" value="1"/>
</dbReference>
<dbReference type="PIRSF" id="PIRSF038123">
    <property type="entry name" value="PTI6"/>
    <property type="match status" value="1"/>
</dbReference>
<comment type="caution">
    <text evidence="8">The sequence shown here is derived from an EMBL/GenBank/DDBJ whole genome shotgun (WGS) entry which is preliminary data.</text>
</comment>
<dbReference type="PROSITE" id="PS51032">
    <property type="entry name" value="AP2_ERF"/>
    <property type="match status" value="1"/>
</dbReference>
<dbReference type="Proteomes" id="UP001279734">
    <property type="component" value="Unassembled WGS sequence"/>
</dbReference>
<evidence type="ECO:0000256" key="3">
    <source>
        <dbReference type="ARBA" id="ARBA00023125"/>
    </source>
</evidence>
<gene>
    <name evidence="8" type="ORF">Nepgr_027995</name>
</gene>
<reference evidence="8" key="1">
    <citation type="submission" date="2023-05" db="EMBL/GenBank/DDBJ databases">
        <title>Nepenthes gracilis genome sequencing.</title>
        <authorList>
            <person name="Fukushima K."/>
        </authorList>
    </citation>
    <scope>NUCLEOTIDE SEQUENCE</scope>
    <source>
        <strain evidence="8">SING2019-196</strain>
    </source>
</reference>
<dbReference type="AlphaFoldDB" id="A0AAD3TB51"/>
<dbReference type="PANTHER" id="PTHR31194:SF62">
    <property type="entry name" value="ETHYLENE-RESPONSIVE TRANSCRIPTION FACTOR ERF118"/>
    <property type="match status" value="1"/>
</dbReference>
<proteinExistence type="predicted"/>
<feature type="compositionally biased region" description="Basic and acidic residues" evidence="6">
    <location>
        <begin position="11"/>
        <end position="23"/>
    </location>
</feature>
<dbReference type="InterPro" id="IPR016177">
    <property type="entry name" value="DNA-bd_dom_sf"/>
</dbReference>
<evidence type="ECO:0000256" key="5">
    <source>
        <dbReference type="ARBA" id="ARBA00023242"/>
    </source>
</evidence>
<evidence type="ECO:0000313" key="9">
    <source>
        <dbReference type="Proteomes" id="UP001279734"/>
    </source>
</evidence>
<feature type="compositionally biased region" description="Polar residues" evidence="6">
    <location>
        <begin position="1"/>
        <end position="10"/>
    </location>
</feature>
<evidence type="ECO:0000259" key="7">
    <source>
        <dbReference type="PROSITE" id="PS51032"/>
    </source>
</evidence>
<dbReference type="InterPro" id="IPR050913">
    <property type="entry name" value="AP2/ERF_ERF"/>
</dbReference>
<dbReference type="GO" id="GO:0005634">
    <property type="term" value="C:nucleus"/>
    <property type="evidence" value="ECO:0007669"/>
    <property type="project" value="UniProtKB-SubCell"/>
</dbReference>
<evidence type="ECO:0000256" key="1">
    <source>
        <dbReference type="ARBA" id="ARBA00004123"/>
    </source>
</evidence>
<dbReference type="SUPFAM" id="SSF54171">
    <property type="entry name" value="DNA-binding domain"/>
    <property type="match status" value="1"/>
</dbReference>
<keyword evidence="3" id="KW-0238">DNA-binding</keyword>
<dbReference type="InterPro" id="IPR001471">
    <property type="entry name" value="AP2/ERF_dom"/>
</dbReference>
<name>A0AAD3TB51_NEPGR</name>
<dbReference type="EMBL" id="BSYO01000030">
    <property type="protein sequence ID" value="GMH26152.1"/>
    <property type="molecule type" value="Genomic_DNA"/>
</dbReference>
<dbReference type="GO" id="GO:0003700">
    <property type="term" value="F:DNA-binding transcription factor activity"/>
    <property type="evidence" value="ECO:0007669"/>
    <property type="project" value="InterPro"/>
</dbReference>
<evidence type="ECO:0000256" key="2">
    <source>
        <dbReference type="ARBA" id="ARBA00023015"/>
    </source>
</evidence>
<protein>
    <recommendedName>
        <fullName evidence="7">AP2/ERF domain-containing protein</fullName>
    </recommendedName>
</protein>
<evidence type="ECO:0000256" key="4">
    <source>
        <dbReference type="ARBA" id="ARBA00023163"/>
    </source>
</evidence>
<organism evidence="8 9">
    <name type="scientific">Nepenthes gracilis</name>
    <name type="common">Slender pitcher plant</name>
    <dbReference type="NCBI Taxonomy" id="150966"/>
    <lineage>
        <taxon>Eukaryota</taxon>
        <taxon>Viridiplantae</taxon>
        <taxon>Streptophyta</taxon>
        <taxon>Embryophyta</taxon>
        <taxon>Tracheophyta</taxon>
        <taxon>Spermatophyta</taxon>
        <taxon>Magnoliopsida</taxon>
        <taxon>eudicotyledons</taxon>
        <taxon>Gunneridae</taxon>
        <taxon>Pentapetalae</taxon>
        <taxon>Caryophyllales</taxon>
        <taxon>Nepenthaceae</taxon>
        <taxon>Nepenthes</taxon>
    </lineage>
</organism>
<feature type="region of interest" description="Disordered" evidence="6">
    <location>
        <begin position="1"/>
        <end position="46"/>
    </location>
</feature>
<comment type="subcellular location">
    <subcellularLocation>
        <location evidence="1">Nucleus</location>
    </subcellularLocation>
</comment>
<evidence type="ECO:0000256" key="6">
    <source>
        <dbReference type="SAM" id="MobiDB-lite"/>
    </source>
</evidence>
<sequence length="145" mass="15780">MAATANASSSEGDHRTGKRKSETSEIESPTKKNKLGTSEKATHSYNLRSLSKKNIPAPAMAADAKATAATAKQPGVRQRKSGKWTAEIGNPFETGKKIYLGSFASFEEAANTYNDQKLRFSMMLGLRRRRRARANAIVSDQTQTG</sequence>
<dbReference type="InterPro" id="IPR036955">
    <property type="entry name" value="AP2/ERF_dom_sf"/>
</dbReference>
<feature type="domain" description="AP2/ERF" evidence="7">
    <location>
        <begin position="72"/>
        <end position="137"/>
    </location>
</feature>
<keyword evidence="9" id="KW-1185">Reference proteome</keyword>
<accession>A0AAD3TB51</accession>
<keyword evidence="5" id="KW-0539">Nucleus</keyword>
<dbReference type="PANTHER" id="PTHR31194">
    <property type="entry name" value="SHN SHINE , DNA BINDING / TRANSCRIPTION FACTOR"/>
    <property type="match status" value="1"/>
</dbReference>
<evidence type="ECO:0000313" key="8">
    <source>
        <dbReference type="EMBL" id="GMH26152.1"/>
    </source>
</evidence>
<keyword evidence="4" id="KW-0804">Transcription</keyword>